<dbReference type="EMBL" id="SMAG01000003">
    <property type="protein sequence ID" value="TCS94869.1"/>
    <property type="molecule type" value="Genomic_DNA"/>
</dbReference>
<reference evidence="9 10" key="1">
    <citation type="submission" date="2019-03" db="EMBL/GenBank/DDBJ databases">
        <title>Genomic Encyclopedia of Type Strains, Phase IV (KMG-IV): sequencing the most valuable type-strain genomes for metagenomic binning, comparative biology and taxonomic classification.</title>
        <authorList>
            <person name="Goeker M."/>
        </authorList>
    </citation>
    <scope>NUCLEOTIDE SEQUENCE [LARGE SCALE GENOMIC DNA]</scope>
    <source>
        <strain evidence="9 10">DSM 45707</strain>
    </source>
</reference>
<evidence type="ECO:0000256" key="3">
    <source>
        <dbReference type="ARBA" id="ARBA00022475"/>
    </source>
</evidence>
<keyword evidence="10" id="KW-1185">Reference proteome</keyword>
<dbReference type="CDD" id="cd06173">
    <property type="entry name" value="MFS_MefA_like"/>
    <property type="match status" value="1"/>
</dbReference>
<keyword evidence="6 7" id="KW-0472">Membrane</keyword>
<evidence type="ECO:0000256" key="6">
    <source>
        <dbReference type="ARBA" id="ARBA00023136"/>
    </source>
</evidence>
<keyword evidence="4 7" id="KW-0812">Transmembrane</keyword>
<evidence type="ECO:0000256" key="2">
    <source>
        <dbReference type="ARBA" id="ARBA00022448"/>
    </source>
</evidence>
<keyword evidence="2" id="KW-0813">Transport</keyword>
<gene>
    <name evidence="9" type="ORF">EDD58_103292</name>
</gene>
<evidence type="ECO:0000256" key="1">
    <source>
        <dbReference type="ARBA" id="ARBA00004651"/>
    </source>
</evidence>
<feature type="transmembrane region" description="Helical" evidence="7">
    <location>
        <begin position="223"/>
        <end position="241"/>
    </location>
</feature>
<dbReference type="PANTHER" id="PTHR43266">
    <property type="entry name" value="MACROLIDE-EFFLUX PROTEIN"/>
    <property type="match status" value="1"/>
</dbReference>
<feature type="transmembrane region" description="Helical" evidence="7">
    <location>
        <begin position="160"/>
        <end position="185"/>
    </location>
</feature>
<dbReference type="SUPFAM" id="SSF103473">
    <property type="entry name" value="MFS general substrate transporter"/>
    <property type="match status" value="1"/>
</dbReference>
<evidence type="ECO:0000313" key="10">
    <source>
        <dbReference type="Proteomes" id="UP000294937"/>
    </source>
</evidence>
<dbReference type="RefSeq" id="WP_131924249.1">
    <property type="nucleotide sequence ID" value="NZ_SMAG01000003.1"/>
</dbReference>
<dbReference type="Proteomes" id="UP000294937">
    <property type="component" value="Unassembled WGS sequence"/>
</dbReference>
<feature type="transmembrane region" description="Helical" evidence="7">
    <location>
        <begin position="47"/>
        <end position="68"/>
    </location>
</feature>
<dbReference type="AlphaFoldDB" id="A0A4R3L5F5"/>
<dbReference type="InterPro" id="IPR036259">
    <property type="entry name" value="MFS_trans_sf"/>
</dbReference>
<dbReference type="GO" id="GO:0005886">
    <property type="term" value="C:plasma membrane"/>
    <property type="evidence" value="ECO:0007669"/>
    <property type="project" value="UniProtKB-SubCell"/>
</dbReference>
<dbReference type="PANTHER" id="PTHR43266:SF2">
    <property type="entry name" value="MAJOR FACILITATOR SUPERFAMILY (MFS) PROFILE DOMAIN-CONTAINING PROTEIN"/>
    <property type="match status" value="1"/>
</dbReference>
<dbReference type="OrthoDB" id="9775268at2"/>
<keyword evidence="5 7" id="KW-1133">Transmembrane helix</keyword>
<feature type="domain" description="Major facilitator superfamily (MFS) profile" evidence="8">
    <location>
        <begin position="223"/>
        <end position="421"/>
    </location>
</feature>
<protein>
    <submittedName>
        <fullName evidence="9">Putative MFS family arabinose efflux permease</fullName>
    </submittedName>
</protein>
<sequence length="421" mass="46358">MKSRKSGLWRNRIYRRMFAAYSVSVMGGYFDFIAMSVLVAYDWKTAPFLIGLVPVVQALPGILFGSWAGVLADRWPKRNLLIIADLSIAIFTGLIIFINSIYLLLPLLFLRNIFNELFMPAQQALTKEVVEEEYLDQAVTWNGMVGQLGKIVGPLAGGALLLYFSTTSLLIIKIVANLVSAWIFFRLGKVGREVRERNQTLSEKKGMWSLWLEGIQVVTKKRVLFVAVLSAFVTLSVLNIVEAQIGTLFRELFPQSPSLMGWAIAVTGIGGGVGVFIVSQLKNNRYEWLIGGGMVLIGLGFGGIGLFTQDTSFLIVVPLIILAGIGAGLFLISYNIILQKESDKENTGRVFGLSNTVISVTMIIPPIIGGGLVEWLGVSQVYFGVGCVLVALGCFTLVFQKMLWGTRQQVVLEEVKENVQM</sequence>
<dbReference type="GO" id="GO:0022857">
    <property type="term" value="F:transmembrane transporter activity"/>
    <property type="evidence" value="ECO:0007669"/>
    <property type="project" value="InterPro"/>
</dbReference>
<evidence type="ECO:0000259" key="8">
    <source>
        <dbReference type="PROSITE" id="PS50850"/>
    </source>
</evidence>
<feature type="transmembrane region" description="Helical" evidence="7">
    <location>
        <begin position="288"/>
        <end position="307"/>
    </location>
</feature>
<dbReference type="PROSITE" id="PS50850">
    <property type="entry name" value="MFS"/>
    <property type="match status" value="1"/>
</dbReference>
<feature type="transmembrane region" description="Helical" evidence="7">
    <location>
        <begin position="380"/>
        <end position="399"/>
    </location>
</feature>
<keyword evidence="3" id="KW-1003">Cell membrane</keyword>
<dbReference type="InterPro" id="IPR011701">
    <property type="entry name" value="MFS"/>
</dbReference>
<feature type="transmembrane region" description="Helical" evidence="7">
    <location>
        <begin position="261"/>
        <end position="281"/>
    </location>
</feature>
<dbReference type="InterPro" id="IPR020846">
    <property type="entry name" value="MFS_dom"/>
</dbReference>
<dbReference type="Pfam" id="PF07690">
    <property type="entry name" value="MFS_1"/>
    <property type="match status" value="1"/>
</dbReference>
<feature type="transmembrane region" description="Helical" evidence="7">
    <location>
        <begin position="350"/>
        <end position="368"/>
    </location>
</feature>
<organism evidence="9 10">
    <name type="scientific">Hazenella coriacea</name>
    <dbReference type="NCBI Taxonomy" id="1179467"/>
    <lineage>
        <taxon>Bacteria</taxon>
        <taxon>Bacillati</taxon>
        <taxon>Bacillota</taxon>
        <taxon>Bacilli</taxon>
        <taxon>Bacillales</taxon>
        <taxon>Thermoactinomycetaceae</taxon>
        <taxon>Hazenella</taxon>
    </lineage>
</organism>
<evidence type="ECO:0000256" key="5">
    <source>
        <dbReference type="ARBA" id="ARBA00022989"/>
    </source>
</evidence>
<evidence type="ECO:0000313" key="9">
    <source>
        <dbReference type="EMBL" id="TCS94869.1"/>
    </source>
</evidence>
<evidence type="ECO:0000256" key="4">
    <source>
        <dbReference type="ARBA" id="ARBA00022692"/>
    </source>
</evidence>
<evidence type="ECO:0000256" key="7">
    <source>
        <dbReference type="SAM" id="Phobius"/>
    </source>
</evidence>
<proteinExistence type="predicted"/>
<feature type="transmembrane region" description="Helical" evidence="7">
    <location>
        <begin position="80"/>
        <end position="105"/>
    </location>
</feature>
<comment type="subcellular location">
    <subcellularLocation>
        <location evidence="1">Cell membrane</location>
        <topology evidence="1">Multi-pass membrane protein</topology>
    </subcellularLocation>
</comment>
<feature type="transmembrane region" description="Helical" evidence="7">
    <location>
        <begin position="313"/>
        <end position="338"/>
    </location>
</feature>
<feature type="transmembrane region" description="Helical" evidence="7">
    <location>
        <begin position="20"/>
        <end position="41"/>
    </location>
</feature>
<dbReference type="Gene3D" id="1.20.1250.20">
    <property type="entry name" value="MFS general substrate transporter like domains"/>
    <property type="match status" value="1"/>
</dbReference>
<name>A0A4R3L5F5_9BACL</name>
<accession>A0A4R3L5F5</accession>
<comment type="caution">
    <text evidence="9">The sequence shown here is derived from an EMBL/GenBank/DDBJ whole genome shotgun (WGS) entry which is preliminary data.</text>
</comment>